<dbReference type="OrthoDB" id="2382185at2"/>
<gene>
    <name evidence="2" type="ORF">AMD01_12785</name>
</gene>
<dbReference type="Gene3D" id="3.30.310.160">
    <property type="entry name" value="YycH protein, domain 2"/>
    <property type="match status" value="1"/>
</dbReference>
<dbReference type="PATRIC" id="fig|284581.3.peg.1539"/>
<organism evidence="2 3">
    <name type="scientific">Priestia koreensis</name>
    <dbReference type="NCBI Taxonomy" id="284581"/>
    <lineage>
        <taxon>Bacteria</taxon>
        <taxon>Bacillati</taxon>
        <taxon>Bacillota</taxon>
        <taxon>Bacilli</taxon>
        <taxon>Bacillales</taxon>
        <taxon>Bacillaceae</taxon>
        <taxon>Priestia</taxon>
    </lineage>
</organism>
<dbReference type="Pfam" id="PF07435">
    <property type="entry name" value="YycH"/>
    <property type="match status" value="1"/>
</dbReference>
<proteinExistence type="predicted"/>
<reference evidence="3" key="1">
    <citation type="submission" date="2015-08" db="EMBL/GenBank/DDBJ databases">
        <title>Fjat-14210 dsm16467.</title>
        <authorList>
            <person name="Liu B."/>
            <person name="Wang J."/>
            <person name="Zhu Y."/>
            <person name="Liu G."/>
            <person name="Chen Q."/>
            <person name="Chen Z."/>
            <person name="Lan J."/>
            <person name="Che J."/>
            <person name="Ge C."/>
            <person name="Shi H."/>
            <person name="Pan Z."/>
            <person name="Liu X."/>
        </authorList>
    </citation>
    <scope>NUCLEOTIDE SEQUENCE [LARGE SCALE GENOMIC DNA]</scope>
    <source>
        <strain evidence="3">DSM 16467</strain>
    </source>
</reference>
<dbReference type="Gene3D" id="3.10.450.310">
    <property type="match status" value="1"/>
</dbReference>
<dbReference type="InterPro" id="IPR042274">
    <property type="entry name" value="YycH/YycI_2"/>
</dbReference>
<dbReference type="STRING" id="284581.AMD01_12785"/>
<dbReference type="CDD" id="cd15787">
    <property type="entry name" value="YycH_N"/>
    <property type="match status" value="1"/>
</dbReference>
<name>A0A0M0L4G2_9BACI</name>
<comment type="caution">
    <text evidence="2">The sequence shown here is derived from an EMBL/GenBank/DDBJ whole genome shotgun (WGS) entry which is preliminary data.</text>
</comment>
<evidence type="ECO:0000313" key="3">
    <source>
        <dbReference type="Proteomes" id="UP000037558"/>
    </source>
</evidence>
<protein>
    <recommendedName>
        <fullName evidence="1">Regulatory protein YycH domain-containing protein</fullName>
    </recommendedName>
</protein>
<dbReference type="AlphaFoldDB" id="A0A0M0L4G2"/>
<evidence type="ECO:0000259" key="1">
    <source>
        <dbReference type="Pfam" id="PF07435"/>
    </source>
</evidence>
<sequence>MGIRYEKLKTFLLLFLVVLSLVLTWNLWTYQPHYKILEKNKYLQNETYVSPVKSASKKELIDHIKFSQVVYHGNGSDYGATIEKNIDNWLNEVKTWKFANVYNYTSNVPSNDFDSFLHMDNAIELIYPDNISMKAFKDMFQVEGKSVPDFYFNRIFLKEKRGQSAINAYFVDTKTHQIFVAIVSNFLQHDFDKKAEKMQSLYAPYTKYKIRDGKYIYLPKQSVTLDSLMYYSSPLDVDKFKNVLFGNPTYVKKEKVSNEEFYTDGTSVLAFVGNQDVIEYANWANLGTSNSEAIEVTSILKRSFNFVNDHGGWTDAYYFSKWNPDKREVMYQLHENNYPVFSTSAPTTTEIYEKWGKAEVAKYRRPIYKISRTSSGSFPVKLSSGLDIIKSVEKIPNLDRSQLQDIAIGYELVPQQQNDSLGVRRIALQPAWFYLYKGKWNKVESLKESGGASNGLE</sequence>
<dbReference type="Proteomes" id="UP000037558">
    <property type="component" value="Unassembled WGS sequence"/>
</dbReference>
<accession>A0A0M0L4G2</accession>
<dbReference type="InterPro" id="IPR009996">
    <property type="entry name" value="YycH"/>
</dbReference>
<keyword evidence="3" id="KW-1185">Reference proteome</keyword>
<evidence type="ECO:0000313" key="2">
    <source>
        <dbReference type="EMBL" id="KOO45941.1"/>
    </source>
</evidence>
<dbReference type="EMBL" id="LILC01000015">
    <property type="protein sequence ID" value="KOO45941.1"/>
    <property type="molecule type" value="Genomic_DNA"/>
</dbReference>
<feature type="domain" description="Regulatory protein YycH" evidence="1">
    <location>
        <begin position="6"/>
        <end position="457"/>
    </location>
</feature>